<dbReference type="Gene3D" id="3.40.50.720">
    <property type="entry name" value="NAD(P)-binding Rossmann-like Domain"/>
    <property type="match status" value="1"/>
</dbReference>
<dbReference type="PROSITE" id="PS00061">
    <property type="entry name" value="ADH_SHORT"/>
    <property type="match status" value="1"/>
</dbReference>
<dbReference type="eggNOG" id="COG1028">
    <property type="taxonomic scope" value="Bacteria"/>
</dbReference>
<dbReference type="InterPro" id="IPR036291">
    <property type="entry name" value="NAD(P)-bd_dom_sf"/>
</dbReference>
<comment type="similarity">
    <text evidence="1 3">Belongs to the short-chain dehydrogenases/reductases (SDR) family.</text>
</comment>
<proteinExistence type="inferred from homology"/>
<evidence type="ECO:0000256" key="2">
    <source>
        <dbReference type="ARBA" id="ARBA00023002"/>
    </source>
</evidence>
<dbReference type="PRINTS" id="PR00080">
    <property type="entry name" value="SDRFAMILY"/>
</dbReference>
<name>A0A076EJW2_RHOOP</name>
<evidence type="ECO:0000256" key="1">
    <source>
        <dbReference type="ARBA" id="ARBA00006484"/>
    </source>
</evidence>
<dbReference type="EMBL" id="CP008947">
    <property type="protein sequence ID" value="AII05498.1"/>
    <property type="molecule type" value="Genomic_DNA"/>
</dbReference>
<gene>
    <name evidence="4" type="ORF">EP51_13025</name>
</gene>
<dbReference type="Pfam" id="PF00106">
    <property type="entry name" value="adh_short"/>
    <property type="match status" value="1"/>
</dbReference>
<dbReference type="Proteomes" id="UP000028488">
    <property type="component" value="Chromosome"/>
</dbReference>
<sequence>MTESNDLAGRTMVVTGATSGLGLETCRQLARRGATVVLVGRDQDKIDAAIAELSESTDRDRLNSALADLSSLDRVRKLSEELLHRFPRIDVLVNDAGIDVGHRQLTVDGIEETFAVNYLAPFVLATTLAPAMARASTADAAGYRHPARIVDISSSGHRGGHLDFDDLDGTKDTFHGQRAYNNSKLALTLFTRELARRSDPARLVVNCADPGFVRGTTLGRGLPFGYQVVGTLLTPFMAEVQKGAETVVWTATATETGKFTGAYVKGCKVVHPSKDARDADLAARLWAATEALLADRGAARR</sequence>
<keyword evidence="2" id="KW-0560">Oxidoreductase</keyword>
<evidence type="ECO:0000313" key="5">
    <source>
        <dbReference type="Proteomes" id="UP000028488"/>
    </source>
</evidence>
<protein>
    <submittedName>
        <fullName evidence="4">Dehydrogenase</fullName>
    </submittedName>
</protein>
<accession>A0A076EJW2</accession>
<dbReference type="InterPro" id="IPR020904">
    <property type="entry name" value="Sc_DH/Rdtase_CS"/>
</dbReference>
<dbReference type="SUPFAM" id="SSF51735">
    <property type="entry name" value="NAD(P)-binding Rossmann-fold domains"/>
    <property type="match status" value="1"/>
</dbReference>
<dbReference type="RefSeq" id="WP_128639490.1">
    <property type="nucleotide sequence ID" value="NZ_CP008947.1"/>
</dbReference>
<dbReference type="AlphaFoldDB" id="A0A076EJW2"/>
<dbReference type="PANTHER" id="PTHR43157:SF31">
    <property type="entry name" value="PHOSPHATIDYLINOSITOL-GLYCAN BIOSYNTHESIS CLASS F PROTEIN"/>
    <property type="match status" value="1"/>
</dbReference>
<dbReference type="PRINTS" id="PR00081">
    <property type="entry name" value="GDHRDH"/>
</dbReference>
<dbReference type="GO" id="GO:0016491">
    <property type="term" value="F:oxidoreductase activity"/>
    <property type="evidence" value="ECO:0007669"/>
    <property type="project" value="UniProtKB-KW"/>
</dbReference>
<dbReference type="PANTHER" id="PTHR43157">
    <property type="entry name" value="PHOSPHATIDYLINOSITOL-GLYCAN BIOSYNTHESIS CLASS F PROTEIN-RELATED"/>
    <property type="match status" value="1"/>
</dbReference>
<organism evidence="4 5">
    <name type="scientific">Rhodococcus opacus</name>
    <name type="common">Nocardia opaca</name>
    <dbReference type="NCBI Taxonomy" id="37919"/>
    <lineage>
        <taxon>Bacteria</taxon>
        <taxon>Bacillati</taxon>
        <taxon>Actinomycetota</taxon>
        <taxon>Actinomycetes</taxon>
        <taxon>Mycobacteriales</taxon>
        <taxon>Nocardiaceae</taxon>
        <taxon>Rhodococcus</taxon>
    </lineage>
</organism>
<reference evidence="4 5" key="1">
    <citation type="submission" date="2014-07" db="EMBL/GenBank/DDBJ databases">
        <title>Genome Sequence of Rhodococcus opacus Strain R7, a Biodegrader of Mono- and Polycyclic Aromatic Hydrocarbons.</title>
        <authorList>
            <person name="Di Gennaro P."/>
            <person name="Zampolli J."/>
            <person name="Presti I."/>
            <person name="Cappelletti M."/>
            <person name="D'Ursi P."/>
            <person name="Orro A."/>
            <person name="Mezzelani A."/>
            <person name="Milanesi L."/>
        </authorList>
    </citation>
    <scope>NUCLEOTIDE SEQUENCE [LARGE SCALE GENOMIC DNA]</scope>
    <source>
        <strain evidence="4 5">R7</strain>
    </source>
</reference>
<dbReference type="CDD" id="cd05327">
    <property type="entry name" value="retinol-DH_like_SDR_c_like"/>
    <property type="match status" value="1"/>
</dbReference>
<evidence type="ECO:0000313" key="4">
    <source>
        <dbReference type="EMBL" id="AII05498.1"/>
    </source>
</evidence>
<evidence type="ECO:0000256" key="3">
    <source>
        <dbReference type="RuleBase" id="RU000363"/>
    </source>
</evidence>
<dbReference type="InterPro" id="IPR002347">
    <property type="entry name" value="SDR_fam"/>
</dbReference>